<dbReference type="Proteomes" id="UP000481861">
    <property type="component" value="Unassembled WGS sequence"/>
</dbReference>
<protein>
    <submittedName>
        <fullName evidence="5">Mitochondrial inner-membrane-bound regulator-domain-containing protein</fullName>
    </submittedName>
</protein>
<organism evidence="5 6">
    <name type="scientific">Massariosphaeria phaeospora</name>
    <dbReference type="NCBI Taxonomy" id="100035"/>
    <lineage>
        <taxon>Eukaryota</taxon>
        <taxon>Fungi</taxon>
        <taxon>Dikarya</taxon>
        <taxon>Ascomycota</taxon>
        <taxon>Pezizomycotina</taxon>
        <taxon>Dothideomycetes</taxon>
        <taxon>Pleosporomycetidae</taxon>
        <taxon>Pleosporales</taxon>
        <taxon>Pleosporales incertae sedis</taxon>
        <taxon>Massariosphaeria</taxon>
    </lineage>
</organism>
<feature type="region of interest" description="Disordered" evidence="1">
    <location>
        <begin position="805"/>
        <end position="932"/>
    </location>
</feature>
<dbReference type="Pfam" id="PF20776">
    <property type="entry name" value="SLS1_N"/>
    <property type="match status" value="1"/>
</dbReference>
<comment type="caution">
    <text evidence="5">The sequence shown here is derived from an EMBL/GenBank/DDBJ whole genome shotgun (WGS) entry which is preliminary data.</text>
</comment>
<dbReference type="InterPro" id="IPR032741">
    <property type="entry name" value="Sls1_KH-1"/>
</dbReference>
<feature type="compositionally biased region" description="Basic residues" evidence="1">
    <location>
        <begin position="913"/>
        <end position="932"/>
    </location>
</feature>
<evidence type="ECO:0000313" key="6">
    <source>
        <dbReference type="Proteomes" id="UP000481861"/>
    </source>
</evidence>
<dbReference type="GO" id="GO:0005743">
    <property type="term" value="C:mitochondrial inner membrane"/>
    <property type="evidence" value="ECO:0007669"/>
    <property type="project" value="InterPro"/>
</dbReference>
<reference evidence="5 6" key="1">
    <citation type="submission" date="2020-01" db="EMBL/GenBank/DDBJ databases">
        <authorList>
            <consortium name="DOE Joint Genome Institute"/>
            <person name="Haridas S."/>
            <person name="Albert R."/>
            <person name="Binder M."/>
            <person name="Bloem J."/>
            <person name="Labutti K."/>
            <person name="Salamov A."/>
            <person name="Andreopoulos B."/>
            <person name="Baker S.E."/>
            <person name="Barry K."/>
            <person name="Bills G."/>
            <person name="Bluhm B.H."/>
            <person name="Cannon C."/>
            <person name="Castanera R."/>
            <person name="Culley D.E."/>
            <person name="Daum C."/>
            <person name="Ezra D."/>
            <person name="Gonzalez J.B."/>
            <person name="Henrissat B."/>
            <person name="Kuo A."/>
            <person name="Liang C."/>
            <person name="Lipzen A."/>
            <person name="Lutzoni F."/>
            <person name="Magnuson J."/>
            <person name="Mondo S."/>
            <person name="Nolan M."/>
            <person name="Ohm R."/>
            <person name="Pangilinan J."/>
            <person name="Park H.-J.H."/>
            <person name="Ramirez L."/>
            <person name="Alfaro M."/>
            <person name="Sun H."/>
            <person name="Tritt A."/>
            <person name="Yoshinaga Y."/>
            <person name="Zwiers L.-H.L."/>
            <person name="Turgeon B.G."/>
            <person name="Goodwin S.B."/>
            <person name="Spatafora J.W."/>
            <person name="Crous P.W."/>
            <person name="Grigoriev I.V."/>
        </authorList>
    </citation>
    <scope>NUCLEOTIDE SEQUENCE [LARGE SCALE GENOMIC DNA]</scope>
    <source>
        <strain evidence="5 6">CBS 611.86</strain>
    </source>
</reference>
<evidence type="ECO:0000259" key="2">
    <source>
        <dbReference type="Pfam" id="PF14611"/>
    </source>
</evidence>
<dbReference type="PANTHER" id="PTHR37919">
    <property type="entry name" value="PROTEIN CBG05606"/>
    <property type="match status" value="1"/>
</dbReference>
<dbReference type="PANTHER" id="PTHR37919:SF2">
    <property type="entry name" value="EXPERA DOMAIN-CONTAINING PROTEIN"/>
    <property type="match status" value="1"/>
</dbReference>
<name>A0A7C8IBM9_9PLEO</name>
<dbReference type="EMBL" id="JAADJZ010000004">
    <property type="protein sequence ID" value="KAF2875468.1"/>
    <property type="molecule type" value="Genomic_DNA"/>
</dbReference>
<evidence type="ECO:0000259" key="3">
    <source>
        <dbReference type="Pfam" id="PF20776"/>
    </source>
</evidence>
<dbReference type="AlphaFoldDB" id="A0A7C8IBM9"/>
<keyword evidence="6" id="KW-1185">Reference proteome</keyword>
<accession>A0A7C8IBM9</accession>
<evidence type="ECO:0000256" key="1">
    <source>
        <dbReference type="SAM" id="MobiDB-lite"/>
    </source>
</evidence>
<gene>
    <name evidence="5" type="ORF">BDV95DRAFT_536994</name>
</gene>
<evidence type="ECO:0000313" key="5">
    <source>
        <dbReference type="EMBL" id="KAF2875468.1"/>
    </source>
</evidence>
<dbReference type="InterPro" id="IPR048401">
    <property type="entry name" value="SLS1_C"/>
</dbReference>
<feature type="domain" description="SLS1 C-terminal" evidence="4">
    <location>
        <begin position="458"/>
        <end position="775"/>
    </location>
</feature>
<proteinExistence type="predicted"/>
<dbReference type="OrthoDB" id="5392646at2759"/>
<dbReference type="Pfam" id="PF20778">
    <property type="entry name" value="SLS1_C"/>
    <property type="match status" value="1"/>
</dbReference>
<sequence>MLAPRASSAFVCIRCELGLARRRVPIRSPIAPAHANFSASTRRRDAHDEAAAVLPRPRSQITLPGAYGKIRRRKGKAPLMERTARLGGVKQLGDDAEILVLTEMGDAPEEESTPPEPEVENQEAPDFLASLESENTPLSLEDGKAQIEGLRPKPQGDATEPHYITQATFIKLSKALIKGFTSPQLSHYYLDVTGLQSSKMKSQIMGDALVHQRSAAKQSIERTQWHPGTTPLKRRLPGLDVKRTPKSSRNLSKPLLADQILRNVWKLELLEEIEAPGELEMTFRSWQLSLLNSGGSPTPLDRIGLERKAKLEIHWEHSVLRITADKSTAEYAADDVEQLLQRTESKRFTLSDWTPLLAEHPSPRPLNALKSGLAFTVSDIWDTKSLETVTQLSRAAVYVATQDRLIIRGLDKAALEEAERCLVKMLPLKQPYPRSIDQQRLDVAKDRGILLPTAFQSTLDYRARLLNLGRWTLPMQKTVDVEAVPEDESAASVSGVQETIAALVQEAAAIRANVADKNKGSQLPQGGYWDKHSVLNISADFGHALFPITSTNSALPPFTSDATQLSVQDVRFGHVFPGLSKLLIDDVFLIDQKNVRTPKLEYEYMPAPYPVLNGRDGYPEDYPAYPSVRLRVRSPINKEPVLEEVRLSFNQRSHLVLLPDQAADVHFRISETVRMGNPDQNTTIKELFEVIAANIASGDRLTAPPSLTLEVPKWILDPKKPGGWRKLEYLFTGITFRQTAVGAFGQHDLSYSTVQAGKLGKRGSSLSMHHTLKGPVGAKRLSEAKKYVGRSFEVADWITRAAANTKPMAKALRPRHDNSPRQLRRQSHDRTTASAATVGDGAAGNPFEHHPALNVEEGTLEDRRSITIEEGDIEDPHLSSILSPDSSADGPAAVEAEPQDAFSNVFPDDSFSPKHKIKSSRSKKLSKKSPKE</sequence>
<evidence type="ECO:0000259" key="4">
    <source>
        <dbReference type="Pfam" id="PF20778"/>
    </source>
</evidence>
<dbReference type="InterPro" id="IPR048400">
    <property type="entry name" value="SLS1_N"/>
</dbReference>
<dbReference type="Pfam" id="PF14611">
    <property type="entry name" value="KH_SLS1_1"/>
    <property type="match status" value="1"/>
</dbReference>
<feature type="domain" description="SLS1 first KH" evidence="2">
    <location>
        <begin position="276"/>
        <end position="343"/>
    </location>
</feature>
<feature type="domain" description="SLS1 N-terminal" evidence="3">
    <location>
        <begin position="139"/>
        <end position="269"/>
    </location>
</feature>